<sequence length="359" mass="38693">MCNQPGKTLTSTGCKSSRLRFKAPFSNHSVSTVSSTIPSNNLPATGSHQQSVNMQSRSSSCMRRVSSTMLLLALLAAAAASVSARPSRQLLGGKSGDFSSLIDSKHAAMESLLTSKAEQLLHKKQKLHTGKSQLPLAIHMDQQIPAVNPNPSNPPMILANPSQPPVLLPATEVKHSKHDKKVKHAKFDFESKFDHKFDHEDLLQLPVPAVMTSLPNPSQPPMPLSASTKLSKHDKKALKMQLNLAAKLVKDFDDDKFDHDKKDKHDKHSMKVDQVIPAAVNPNPSNPPMILANPSQPPVLLPAAHVKAGKLSKHEKKALKAAAKLAKAHGVDIDKAAGVSVADVVMRKEPKFDGPSLLG</sequence>
<proteinExistence type="predicted"/>
<protein>
    <submittedName>
        <fullName evidence="2">Uncharacterized protein</fullName>
    </submittedName>
</protein>
<dbReference type="EMBL" id="CP126210">
    <property type="protein sequence ID" value="WIA12402.1"/>
    <property type="molecule type" value="Genomic_DNA"/>
</dbReference>
<evidence type="ECO:0000256" key="1">
    <source>
        <dbReference type="SAM" id="MobiDB-lite"/>
    </source>
</evidence>
<name>A0ABY8TTS3_TETOB</name>
<accession>A0ABY8TTS3</accession>
<feature type="region of interest" description="Disordered" evidence="1">
    <location>
        <begin position="29"/>
        <end position="59"/>
    </location>
</feature>
<gene>
    <name evidence="2" type="ORF">OEZ85_012446</name>
</gene>
<dbReference type="Proteomes" id="UP001244341">
    <property type="component" value="Chromosome 3b"/>
</dbReference>
<evidence type="ECO:0000313" key="2">
    <source>
        <dbReference type="EMBL" id="WIA12402.1"/>
    </source>
</evidence>
<evidence type="ECO:0000313" key="3">
    <source>
        <dbReference type="Proteomes" id="UP001244341"/>
    </source>
</evidence>
<feature type="compositionally biased region" description="Polar residues" evidence="1">
    <location>
        <begin position="29"/>
        <end position="55"/>
    </location>
</feature>
<organism evidence="2 3">
    <name type="scientific">Tetradesmus obliquus</name>
    <name type="common">Green alga</name>
    <name type="synonym">Acutodesmus obliquus</name>
    <dbReference type="NCBI Taxonomy" id="3088"/>
    <lineage>
        <taxon>Eukaryota</taxon>
        <taxon>Viridiplantae</taxon>
        <taxon>Chlorophyta</taxon>
        <taxon>core chlorophytes</taxon>
        <taxon>Chlorophyceae</taxon>
        <taxon>CS clade</taxon>
        <taxon>Sphaeropleales</taxon>
        <taxon>Scenedesmaceae</taxon>
        <taxon>Tetradesmus</taxon>
    </lineage>
</organism>
<reference evidence="2 3" key="1">
    <citation type="submission" date="2023-05" db="EMBL/GenBank/DDBJ databases">
        <title>A 100% complete, gapless, phased diploid assembly of the Scenedesmus obliquus UTEX 3031 genome.</title>
        <authorList>
            <person name="Biondi T.C."/>
            <person name="Hanschen E.R."/>
            <person name="Kwon T."/>
            <person name="Eng W."/>
            <person name="Kruse C.P.S."/>
            <person name="Koehler S.I."/>
            <person name="Kunde Y."/>
            <person name="Gleasner C.D."/>
            <person name="You Mak K.T."/>
            <person name="Polle J."/>
            <person name="Hovde B.T."/>
            <person name="Starkenburg S.R."/>
        </authorList>
    </citation>
    <scope>NUCLEOTIDE SEQUENCE [LARGE SCALE GENOMIC DNA]</scope>
    <source>
        <strain evidence="2 3">DOE0152z</strain>
    </source>
</reference>
<keyword evidence="3" id="KW-1185">Reference proteome</keyword>